<organism evidence="3 4">
    <name type="scientific">Archangium violaceum Cb vi76</name>
    <dbReference type="NCBI Taxonomy" id="1406225"/>
    <lineage>
        <taxon>Bacteria</taxon>
        <taxon>Pseudomonadati</taxon>
        <taxon>Myxococcota</taxon>
        <taxon>Myxococcia</taxon>
        <taxon>Myxococcales</taxon>
        <taxon>Cystobacterineae</taxon>
        <taxon>Archangiaceae</taxon>
        <taxon>Archangium</taxon>
    </lineage>
</organism>
<protein>
    <recommendedName>
        <fullName evidence="5">Lipoprotein</fullName>
    </recommendedName>
</protein>
<reference evidence="3 4" key="1">
    <citation type="submission" date="2014-07" db="EMBL/GenBank/DDBJ databases">
        <title>Draft Genome Sequence of Gephyronic Acid Producer, Cystobacter violaceus Strain Cb vi76.</title>
        <authorList>
            <person name="Stevens D.C."/>
            <person name="Young J."/>
            <person name="Carmichael R."/>
            <person name="Tan J."/>
            <person name="Taylor R.E."/>
        </authorList>
    </citation>
    <scope>NUCLEOTIDE SEQUENCE [LARGE SCALE GENOMIC DNA]</scope>
    <source>
        <strain evidence="3 4">Cb vi76</strain>
    </source>
</reference>
<dbReference type="PROSITE" id="PS51257">
    <property type="entry name" value="PROKAR_LIPOPROTEIN"/>
    <property type="match status" value="1"/>
</dbReference>
<proteinExistence type="predicted"/>
<feature type="compositionally biased region" description="Low complexity" evidence="1">
    <location>
        <begin position="176"/>
        <end position="189"/>
    </location>
</feature>
<keyword evidence="2" id="KW-0732">Signal</keyword>
<dbReference type="RefSeq" id="WP_043390680.1">
    <property type="nucleotide sequence ID" value="NZ_JPMI01000031.1"/>
</dbReference>
<name>A0A084SZS2_9BACT</name>
<feature type="region of interest" description="Disordered" evidence="1">
    <location>
        <begin position="143"/>
        <end position="189"/>
    </location>
</feature>
<evidence type="ECO:0000313" key="3">
    <source>
        <dbReference type="EMBL" id="KFA93957.1"/>
    </source>
</evidence>
<feature type="signal peptide" evidence="2">
    <location>
        <begin position="1"/>
        <end position="24"/>
    </location>
</feature>
<dbReference type="Proteomes" id="UP000028547">
    <property type="component" value="Unassembled WGS sequence"/>
</dbReference>
<dbReference type="EMBL" id="JPMI01000031">
    <property type="protein sequence ID" value="KFA93957.1"/>
    <property type="molecule type" value="Genomic_DNA"/>
</dbReference>
<comment type="caution">
    <text evidence="3">The sequence shown here is derived from an EMBL/GenBank/DDBJ whole genome shotgun (WGS) entry which is preliminary data.</text>
</comment>
<sequence length="189" mass="19470">MSRKIMWIAAGGLAAALTACPARTPGQPPAPPPIQVPPGCEKNQAGEYHHTENPAFRYVGEDDGGTLTLTLARTRQGLEAQADGGSTVSIVLNRTSDGFVGETRSTTFTTGGAACPMRFPTRAVVCDDKGLTLRSIASTAIDEDCRPAPSGPQPVWKDQRLLRATPDAGTPDAGVPDAGTTPTAGDGGT</sequence>
<gene>
    <name evidence="3" type="ORF">Q664_05820</name>
</gene>
<evidence type="ECO:0000256" key="2">
    <source>
        <dbReference type="SAM" id="SignalP"/>
    </source>
</evidence>
<accession>A0A084SZS2</accession>
<evidence type="ECO:0000256" key="1">
    <source>
        <dbReference type="SAM" id="MobiDB-lite"/>
    </source>
</evidence>
<dbReference type="AlphaFoldDB" id="A0A084SZS2"/>
<evidence type="ECO:0008006" key="5">
    <source>
        <dbReference type="Google" id="ProtNLM"/>
    </source>
</evidence>
<evidence type="ECO:0000313" key="4">
    <source>
        <dbReference type="Proteomes" id="UP000028547"/>
    </source>
</evidence>
<feature type="chain" id="PRO_5001781928" description="Lipoprotein" evidence="2">
    <location>
        <begin position="25"/>
        <end position="189"/>
    </location>
</feature>